<name>A0A4R5TRL2_9MICC</name>
<reference evidence="2 3" key="1">
    <citation type="submission" date="2019-03" db="EMBL/GenBank/DDBJ databases">
        <title>Arthrobacter sp. nov., an bacterium isolated from biocrust in Mu Us Desert.</title>
        <authorList>
            <person name="Lixiong L."/>
        </authorList>
    </citation>
    <scope>NUCLEOTIDE SEQUENCE [LARGE SCALE GENOMIC DNA]</scope>
    <source>
        <strain evidence="2 3">SLN-3</strain>
    </source>
</reference>
<organism evidence="2 3">
    <name type="scientific">Arthrobacter crusticola</name>
    <dbReference type="NCBI Taxonomy" id="2547960"/>
    <lineage>
        <taxon>Bacteria</taxon>
        <taxon>Bacillati</taxon>
        <taxon>Actinomycetota</taxon>
        <taxon>Actinomycetes</taxon>
        <taxon>Micrococcales</taxon>
        <taxon>Micrococcaceae</taxon>
        <taxon>Arthrobacter</taxon>
    </lineage>
</organism>
<keyword evidence="1" id="KW-0472">Membrane</keyword>
<evidence type="ECO:0000256" key="1">
    <source>
        <dbReference type="SAM" id="Phobius"/>
    </source>
</evidence>
<dbReference type="Proteomes" id="UP000295411">
    <property type="component" value="Unassembled WGS sequence"/>
</dbReference>
<evidence type="ECO:0000313" key="3">
    <source>
        <dbReference type="Proteomes" id="UP000295411"/>
    </source>
</evidence>
<evidence type="ECO:0000313" key="2">
    <source>
        <dbReference type="EMBL" id="TDK23673.1"/>
    </source>
</evidence>
<proteinExistence type="predicted"/>
<dbReference type="EMBL" id="SMTK01000006">
    <property type="protein sequence ID" value="TDK23673.1"/>
    <property type="molecule type" value="Genomic_DNA"/>
</dbReference>
<dbReference type="RefSeq" id="WP_133405132.1">
    <property type="nucleotide sequence ID" value="NZ_SMTK01000006.1"/>
</dbReference>
<keyword evidence="3" id="KW-1185">Reference proteome</keyword>
<keyword evidence="1" id="KW-0812">Transmembrane</keyword>
<feature type="transmembrane region" description="Helical" evidence="1">
    <location>
        <begin position="157"/>
        <end position="182"/>
    </location>
</feature>
<keyword evidence="1" id="KW-1133">Transmembrane helix</keyword>
<feature type="transmembrane region" description="Helical" evidence="1">
    <location>
        <begin position="120"/>
        <end position="137"/>
    </location>
</feature>
<sequence>MTSRFEGLQDFVNQVPDALQPLGVALVGMIPYVEGEGSAALGIIAGVDPVVAGFAGAVGNFLSVLVVVLLSSRVRERVVAWRAGGGEFDGSTVRTLETETSESTGRPTRRAKGQRRLRGWLSRFGVPGASMLAPLALPTQLTAAFFVASGVSKQRVLLWQAIAIVVWTAAVAAAATGVLGLLGW</sequence>
<dbReference type="AlphaFoldDB" id="A0A4R5TRL2"/>
<protein>
    <submittedName>
        <fullName evidence="2">Small multidrug efflux protein</fullName>
    </submittedName>
</protein>
<comment type="caution">
    <text evidence="2">The sequence shown here is derived from an EMBL/GenBank/DDBJ whole genome shotgun (WGS) entry which is preliminary data.</text>
</comment>
<feature type="transmembrane region" description="Helical" evidence="1">
    <location>
        <begin position="50"/>
        <end position="70"/>
    </location>
</feature>
<dbReference type="OrthoDB" id="4570818at2"/>
<gene>
    <name evidence="2" type="ORF">E2F48_17025</name>
</gene>
<accession>A0A4R5TRL2</accession>